<accession>A0ABD3NJS6</accession>
<dbReference type="Proteomes" id="UP001530400">
    <property type="component" value="Unassembled WGS sequence"/>
</dbReference>
<organism evidence="2 3">
    <name type="scientific">Cyclotella atomus</name>
    <dbReference type="NCBI Taxonomy" id="382360"/>
    <lineage>
        <taxon>Eukaryota</taxon>
        <taxon>Sar</taxon>
        <taxon>Stramenopiles</taxon>
        <taxon>Ochrophyta</taxon>
        <taxon>Bacillariophyta</taxon>
        <taxon>Coscinodiscophyceae</taxon>
        <taxon>Thalassiosirophycidae</taxon>
        <taxon>Stephanodiscales</taxon>
        <taxon>Stephanodiscaceae</taxon>
        <taxon>Cyclotella</taxon>
    </lineage>
</organism>
<dbReference type="AlphaFoldDB" id="A0ABD3NJS6"/>
<reference evidence="2 3" key="1">
    <citation type="submission" date="2024-10" db="EMBL/GenBank/DDBJ databases">
        <title>Updated reference genomes for cyclostephanoid diatoms.</title>
        <authorList>
            <person name="Roberts W.R."/>
            <person name="Alverson A.J."/>
        </authorList>
    </citation>
    <scope>NUCLEOTIDE SEQUENCE [LARGE SCALE GENOMIC DNA]</scope>
    <source>
        <strain evidence="2 3">AJA010-31</strain>
    </source>
</reference>
<gene>
    <name evidence="2" type="ORF">ACHAWO_003797</name>
</gene>
<name>A0ABD3NJS6_9STRA</name>
<feature type="region of interest" description="Disordered" evidence="1">
    <location>
        <begin position="1"/>
        <end position="44"/>
    </location>
</feature>
<proteinExistence type="predicted"/>
<dbReference type="EMBL" id="JALLPJ020001164">
    <property type="protein sequence ID" value="KAL3775181.1"/>
    <property type="molecule type" value="Genomic_DNA"/>
</dbReference>
<comment type="caution">
    <text evidence="2">The sequence shown here is derived from an EMBL/GenBank/DDBJ whole genome shotgun (WGS) entry which is preliminary data.</text>
</comment>
<keyword evidence="3" id="KW-1185">Reference proteome</keyword>
<evidence type="ECO:0000313" key="3">
    <source>
        <dbReference type="Proteomes" id="UP001530400"/>
    </source>
</evidence>
<feature type="compositionally biased region" description="Polar residues" evidence="1">
    <location>
        <begin position="1"/>
        <end position="28"/>
    </location>
</feature>
<evidence type="ECO:0000256" key="1">
    <source>
        <dbReference type="SAM" id="MobiDB-lite"/>
    </source>
</evidence>
<feature type="compositionally biased region" description="Basic and acidic residues" evidence="1">
    <location>
        <begin position="122"/>
        <end position="137"/>
    </location>
</feature>
<evidence type="ECO:0000313" key="2">
    <source>
        <dbReference type="EMBL" id="KAL3775181.1"/>
    </source>
</evidence>
<protein>
    <submittedName>
        <fullName evidence="2">Uncharacterized protein</fullName>
    </submittedName>
</protein>
<sequence length="165" mass="18520">MCISSGKRTSNQATAPRLASSQTNNQAQVEDPSSVIVPTIREERPRSVDVSSLSNSELAILKVEDPFMYYSIPSVRIAELSGNAAEAPPAGTVVRMQRITAELYPDELDEDSMTNSKLMKQMAREVQKELEQEQQEAREDEDEEDNGANNDDMIQQYFKLLSEEF</sequence>
<feature type="region of interest" description="Disordered" evidence="1">
    <location>
        <begin position="105"/>
        <end position="154"/>
    </location>
</feature>